<dbReference type="Proteomes" id="UP001195483">
    <property type="component" value="Unassembled WGS sequence"/>
</dbReference>
<evidence type="ECO:0000256" key="4">
    <source>
        <dbReference type="ARBA" id="ARBA00022989"/>
    </source>
</evidence>
<keyword evidence="11" id="KW-1185">Reference proteome</keyword>
<dbReference type="AlphaFoldDB" id="A0AAE0SRI9"/>
<dbReference type="InterPro" id="IPR000276">
    <property type="entry name" value="GPCR_Rhodpsn"/>
</dbReference>
<keyword evidence="4 8" id="KW-1133">Transmembrane helix</keyword>
<dbReference type="SUPFAM" id="SSF81321">
    <property type="entry name" value="Family A G protein-coupled receptor-like"/>
    <property type="match status" value="1"/>
</dbReference>
<keyword evidence="3 8" id="KW-0812">Transmembrane</keyword>
<evidence type="ECO:0000256" key="8">
    <source>
        <dbReference type="SAM" id="Phobius"/>
    </source>
</evidence>
<reference evidence="10" key="3">
    <citation type="submission" date="2023-05" db="EMBL/GenBank/DDBJ databases">
        <authorList>
            <person name="Smith C.H."/>
        </authorList>
    </citation>
    <scope>NUCLEOTIDE SEQUENCE</scope>
    <source>
        <strain evidence="10">CHS0354</strain>
        <tissue evidence="10">Mantle</tissue>
    </source>
</reference>
<gene>
    <name evidence="10" type="ORF">CHS0354_037084</name>
</gene>
<dbReference type="GO" id="GO:0032870">
    <property type="term" value="P:cellular response to hormone stimulus"/>
    <property type="evidence" value="ECO:0007669"/>
    <property type="project" value="TreeGrafter"/>
</dbReference>
<keyword evidence="2" id="KW-1003">Cell membrane</keyword>
<feature type="transmembrane region" description="Helical" evidence="8">
    <location>
        <begin position="143"/>
        <end position="164"/>
    </location>
</feature>
<feature type="compositionally biased region" description="Low complexity" evidence="7">
    <location>
        <begin position="24"/>
        <end position="37"/>
    </location>
</feature>
<dbReference type="PANTHER" id="PTHR24241">
    <property type="entry name" value="NEUROPEPTIDE RECEPTOR-RELATED G-PROTEIN COUPLED RECEPTOR"/>
    <property type="match status" value="1"/>
</dbReference>
<proteinExistence type="predicted"/>
<organism evidence="10 11">
    <name type="scientific">Potamilus streckersoni</name>
    <dbReference type="NCBI Taxonomy" id="2493646"/>
    <lineage>
        <taxon>Eukaryota</taxon>
        <taxon>Metazoa</taxon>
        <taxon>Spiralia</taxon>
        <taxon>Lophotrochozoa</taxon>
        <taxon>Mollusca</taxon>
        <taxon>Bivalvia</taxon>
        <taxon>Autobranchia</taxon>
        <taxon>Heteroconchia</taxon>
        <taxon>Palaeoheterodonta</taxon>
        <taxon>Unionida</taxon>
        <taxon>Unionoidea</taxon>
        <taxon>Unionidae</taxon>
        <taxon>Ambleminae</taxon>
        <taxon>Lampsilini</taxon>
        <taxon>Potamilus</taxon>
    </lineage>
</organism>
<dbReference type="CDD" id="cd00637">
    <property type="entry name" value="7tm_classA_rhodopsin-like"/>
    <property type="match status" value="1"/>
</dbReference>
<evidence type="ECO:0000256" key="5">
    <source>
        <dbReference type="ARBA" id="ARBA00023136"/>
    </source>
</evidence>
<dbReference type="InterPro" id="IPR017452">
    <property type="entry name" value="GPCR_Rhodpsn_7TM"/>
</dbReference>
<evidence type="ECO:0000256" key="2">
    <source>
        <dbReference type="ARBA" id="ARBA00022475"/>
    </source>
</evidence>
<evidence type="ECO:0000256" key="7">
    <source>
        <dbReference type="SAM" id="MobiDB-lite"/>
    </source>
</evidence>
<feature type="transmembrane region" description="Helical" evidence="8">
    <location>
        <begin position="98"/>
        <end position="123"/>
    </location>
</feature>
<dbReference type="PANTHER" id="PTHR24241:SF76">
    <property type="entry name" value="NEUROPEPTIDE SIFAMIDE RECEPTOR"/>
    <property type="match status" value="1"/>
</dbReference>
<keyword evidence="6" id="KW-0675">Receptor</keyword>
<evidence type="ECO:0000256" key="1">
    <source>
        <dbReference type="ARBA" id="ARBA00004651"/>
    </source>
</evidence>
<evidence type="ECO:0000313" key="11">
    <source>
        <dbReference type="Proteomes" id="UP001195483"/>
    </source>
</evidence>
<name>A0AAE0SRI9_9BIVA</name>
<dbReference type="GO" id="GO:0005886">
    <property type="term" value="C:plasma membrane"/>
    <property type="evidence" value="ECO:0007669"/>
    <property type="project" value="UniProtKB-SubCell"/>
</dbReference>
<dbReference type="PROSITE" id="PS50262">
    <property type="entry name" value="G_PROTEIN_RECEP_F1_2"/>
    <property type="match status" value="1"/>
</dbReference>
<feature type="domain" description="G-protein coupled receptors family 1 profile" evidence="9">
    <location>
        <begin position="1"/>
        <end position="157"/>
    </location>
</feature>
<accession>A0AAE0SRI9</accession>
<dbReference type="EMBL" id="JAEAOA010002173">
    <property type="protein sequence ID" value="KAK3596365.1"/>
    <property type="molecule type" value="Genomic_DNA"/>
</dbReference>
<dbReference type="Gene3D" id="1.20.1070.10">
    <property type="entry name" value="Rhodopsin 7-helix transmembrane proteins"/>
    <property type="match status" value="1"/>
</dbReference>
<evidence type="ECO:0000256" key="6">
    <source>
        <dbReference type="ARBA" id="ARBA00023170"/>
    </source>
</evidence>
<feature type="region of interest" description="Disordered" evidence="7">
    <location>
        <begin position="14"/>
        <end position="81"/>
    </location>
</feature>
<reference evidence="10" key="1">
    <citation type="journal article" date="2021" name="Genome Biol. Evol.">
        <title>A High-Quality Reference Genome for a Parasitic Bivalve with Doubly Uniparental Inheritance (Bivalvia: Unionida).</title>
        <authorList>
            <person name="Smith C.H."/>
        </authorList>
    </citation>
    <scope>NUCLEOTIDE SEQUENCE</scope>
    <source>
        <strain evidence="10">CHS0354</strain>
    </source>
</reference>
<protein>
    <recommendedName>
        <fullName evidence="9">G-protein coupled receptors family 1 profile domain-containing protein</fullName>
    </recommendedName>
</protein>
<comment type="subcellular location">
    <subcellularLocation>
        <location evidence="1">Cell membrane</location>
        <topology evidence="1">Multi-pass membrane protein</topology>
    </subcellularLocation>
</comment>
<comment type="caution">
    <text evidence="10">The sequence shown here is derived from an EMBL/GenBank/DDBJ whole genome shotgun (WGS) entry which is preliminary data.</text>
</comment>
<evidence type="ECO:0000313" key="10">
    <source>
        <dbReference type="EMBL" id="KAK3596365.1"/>
    </source>
</evidence>
<sequence>MYCSIGSQIWKQKTMKMGGKADRSSSSSKKVHFSNSSIKNTDSTEPRSSDPISTEMSSEITDENSPRKYSKERRVTSASQSNTKNVKKLQIKIQRTTVVLFAVTVAYFISYLPFLVVMVLRSIKKDFVAGLSPAEEVVYKFCVKSYFINNAINPLIYSVLNLNFRKDVRNMMNRLCTACCWCRRSEI</sequence>
<evidence type="ECO:0000259" key="9">
    <source>
        <dbReference type="PROSITE" id="PS50262"/>
    </source>
</evidence>
<keyword evidence="5 8" id="KW-0472">Membrane</keyword>
<feature type="compositionally biased region" description="Polar residues" evidence="7">
    <location>
        <begin position="50"/>
        <end position="59"/>
    </location>
</feature>
<evidence type="ECO:0000256" key="3">
    <source>
        <dbReference type="ARBA" id="ARBA00022692"/>
    </source>
</evidence>
<dbReference type="GO" id="GO:0042277">
    <property type="term" value="F:peptide binding"/>
    <property type="evidence" value="ECO:0007669"/>
    <property type="project" value="TreeGrafter"/>
</dbReference>
<reference evidence="10" key="2">
    <citation type="journal article" date="2021" name="Genome Biol. Evol.">
        <title>Developing a high-quality reference genome for a parasitic bivalve with doubly uniparental inheritance (Bivalvia: Unionida).</title>
        <authorList>
            <person name="Smith C.H."/>
        </authorList>
    </citation>
    <scope>NUCLEOTIDE SEQUENCE</scope>
    <source>
        <strain evidence="10">CHS0354</strain>
        <tissue evidence="10">Mantle</tissue>
    </source>
</reference>
<dbReference type="GO" id="GO:0004930">
    <property type="term" value="F:G protein-coupled receptor activity"/>
    <property type="evidence" value="ECO:0007669"/>
    <property type="project" value="InterPro"/>
</dbReference>
<dbReference type="PRINTS" id="PR00237">
    <property type="entry name" value="GPCRRHODOPSN"/>
</dbReference>